<protein>
    <submittedName>
        <fullName evidence="5">Photosystem I assembly protein Ycf3</fullName>
    </submittedName>
</protein>
<dbReference type="PROSITE" id="PS50005">
    <property type="entry name" value="TPR"/>
    <property type="match status" value="3"/>
</dbReference>
<gene>
    <name evidence="5" type="ORF">NEF87_003032</name>
</gene>
<keyword evidence="2 3" id="KW-0802">TPR repeat</keyword>
<dbReference type="Gene3D" id="1.25.40.10">
    <property type="entry name" value="Tetratricopeptide repeat domain"/>
    <property type="match status" value="2"/>
</dbReference>
<feature type="repeat" description="TPR" evidence="3">
    <location>
        <begin position="187"/>
        <end position="220"/>
    </location>
</feature>
<proteinExistence type="predicted"/>
<dbReference type="PANTHER" id="PTHR45641:SF19">
    <property type="entry name" value="NEPHROCYSTIN-3"/>
    <property type="match status" value="1"/>
</dbReference>
<feature type="repeat" description="TPR" evidence="3">
    <location>
        <begin position="267"/>
        <end position="300"/>
    </location>
</feature>
<dbReference type="InterPro" id="IPR019734">
    <property type="entry name" value="TPR_rpt"/>
</dbReference>
<feature type="repeat" description="TPR" evidence="3">
    <location>
        <begin position="227"/>
        <end position="260"/>
    </location>
</feature>
<dbReference type="PANTHER" id="PTHR45641">
    <property type="entry name" value="TETRATRICOPEPTIDE REPEAT PROTEIN (AFU_ORTHOLOGUE AFUA_6G03870)"/>
    <property type="match status" value="1"/>
</dbReference>
<accession>A0ABY6HWM1</accession>
<keyword evidence="1" id="KW-0677">Repeat</keyword>
<feature type="domain" description="MalT-like TPR region" evidence="4">
    <location>
        <begin position="231"/>
        <end position="509"/>
    </location>
</feature>
<reference evidence="5" key="1">
    <citation type="submission" date="2022-09" db="EMBL/GenBank/DDBJ databases">
        <title>Actin cytoskeleton and complex cell architecture in an #Asgard archaeon.</title>
        <authorList>
            <person name="Ponce Toledo R.I."/>
            <person name="Schleper C."/>
            <person name="Rodrigues Oliveira T."/>
            <person name="Wollweber F."/>
            <person name="Xu J."/>
            <person name="Rittmann S."/>
            <person name="Klingl A."/>
            <person name="Pilhofer M."/>
        </authorList>
    </citation>
    <scope>NUCLEOTIDE SEQUENCE</scope>
    <source>
        <strain evidence="5">B-35</strain>
    </source>
</reference>
<dbReference type="EMBL" id="CP104013">
    <property type="protein sequence ID" value="UYP46747.1"/>
    <property type="molecule type" value="Genomic_DNA"/>
</dbReference>
<dbReference type="InterPro" id="IPR011990">
    <property type="entry name" value="TPR-like_helical_dom_sf"/>
</dbReference>
<evidence type="ECO:0000313" key="6">
    <source>
        <dbReference type="Proteomes" id="UP001208689"/>
    </source>
</evidence>
<dbReference type="SMART" id="SM00028">
    <property type="entry name" value="TPR"/>
    <property type="match status" value="6"/>
</dbReference>
<dbReference type="Proteomes" id="UP001208689">
    <property type="component" value="Chromosome"/>
</dbReference>
<evidence type="ECO:0000256" key="2">
    <source>
        <dbReference type="ARBA" id="ARBA00022803"/>
    </source>
</evidence>
<name>A0ABY6HWM1_9ARCH</name>
<evidence type="ECO:0000259" key="4">
    <source>
        <dbReference type="Pfam" id="PF17874"/>
    </source>
</evidence>
<evidence type="ECO:0000313" key="5">
    <source>
        <dbReference type="EMBL" id="UYP46747.1"/>
    </source>
</evidence>
<evidence type="ECO:0000256" key="3">
    <source>
        <dbReference type="PROSITE-ProRule" id="PRU00339"/>
    </source>
</evidence>
<keyword evidence="6" id="KW-1185">Reference proteome</keyword>
<dbReference type="SUPFAM" id="SSF48452">
    <property type="entry name" value="TPR-like"/>
    <property type="match status" value="2"/>
</dbReference>
<dbReference type="Pfam" id="PF17874">
    <property type="entry name" value="TPR_MalT"/>
    <property type="match status" value="1"/>
</dbReference>
<organism evidence="5 6">
    <name type="scientific">Candidatus Lokiarchaeum ossiferum</name>
    <dbReference type="NCBI Taxonomy" id="2951803"/>
    <lineage>
        <taxon>Archaea</taxon>
        <taxon>Promethearchaeati</taxon>
        <taxon>Promethearchaeota</taxon>
        <taxon>Promethearchaeia</taxon>
        <taxon>Promethearchaeales</taxon>
        <taxon>Promethearchaeaceae</taxon>
        <taxon>Candidatus Lokiarchaeum</taxon>
    </lineage>
</organism>
<sequence>MLFDRLNQANYKLRDSSGKKHSDMKLSTESLLKQFYQGKFEEILIWIKSIKMKDISINEKIDLFLLQAQCLNKTGQYEDNLNFPSSFKKQFGEISVPNEIEVEILVIQAEALRFSGDIEQSLNIISQCLKIIENNSFNEDAEQYYLGCLFNLRGVLFYRQGKYQLGHDSLTNSYEIRKKREFAPDIAATLNNLGNIYALKGQYSKAMDCYKKSLKISIEWGNRRDIAQSLNNIGTIYHEKGELDNSLSYYFQSLKFSEQIGNKADLAIDYQNIGEIYELKGKLIQAISCYNKSLNASKESKFKFGIAMSLQNIGYIHYMKGNSIEASKYYQESLLLHEKMGNSIETGLVLFRLVRIFLEMDHIEKARKFFQKLEKLKEYEENNFIVLFHNVAHALLLKQSSRFRDLASAMNIFEDVIRNDIISHEITVNCLLGLCEILLVELKATVNEKIIEEIEDYIQLLLKIAKQQNSSLLYAKTYWLQAQISLVKLDLDVARQKLTKAQKIAQQYGLSNLAQKISNDHDRLIEQLDLWNDYKTEQVSIGERIKFASLDKKLAELGKDRKDLEEKIALEAPIFFIIMRKAGTSVFSMSFSTQWDLKGGLFGSFLSAFNTFSKEVFEEKLDRAKFGDFLILMKSLESFVVCYVIKNNSYAAQQKFQNVLELIRTNTDIWAVLKKAELSGRNLSKSDIPELVALINENMIE</sequence>
<evidence type="ECO:0000256" key="1">
    <source>
        <dbReference type="ARBA" id="ARBA00022737"/>
    </source>
</evidence>
<dbReference type="Pfam" id="PF13424">
    <property type="entry name" value="TPR_12"/>
    <property type="match status" value="1"/>
</dbReference>
<dbReference type="InterPro" id="IPR041617">
    <property type="entry name" value="TPR_MalT"/>
</dbReference>